<dbReference type="PANTHER" id="PTHR20857:SF15">
    <property type="entry name" value="THIAMINE-PHOSPHATE SYNTHASE"/>
    <property type="match status" value="1"/>
</dbReference>
<dbReference type="InterPro" id="IPR013785">
    <property type="entry name" value="Aldolase_TIM"/>
</dbReference>
<comment type="caution">
    <text evidence="4">The sequence shown here is derived from an EMBL/GenBank/DDBJ whole genome shotgun (WGS) entry which is preliminary data.</text>
</comment>
<sequence length="212" mass="21546">MSARSLPSPLLAVTDRHGPRPLVEAVAAVLHGGGRWVWFRDKDLPPSERRELAARIAERVGQAGGVLTVGGDADLAADLGAGLHLGGGTDRSAIAAARQRVGAALVGISAHTLRDVAEAAEGGADYVTLSPIFATASKPGYGPALGLDALAEAVRIGIPVIALGGIDIITAAECRRHGAAGMAVMGGLMRAADPAAETRALLSAWATRSDER</sequence>
<evidence type="ECO:0000256" key="1">
    <source>
        <dbReference type="ARBA" id="ARBA00004948"/>
    </source>
</evidence>
<evidence type="ECO:0000313" key="4">
    <source>
        <dbReference type="EMBL" id="GJD46466.1"/>
    </source>
</evidence>
<dbReference type="CDD" id="cd00564">
    <property type="entry name" value="TMP_TenI"/>
    <property type="match status" value="1"/>
</dbReference>
<comment type="pathway">
    <text evidence="1">Cofactor biosynthesis; thiamine diphosphate biosynthesis.</text>
</comment>
<dbReference type="Pfam" id="PF02581">
    <property type="entry name" value="TMP-TENI"/>
    <property type="match status" value="1"/>
</dbReference>
<protein>
    <submittedName>
        <fullName evidence="4">Thiamine-phosphate synthase</fullName>
    </submittedName>
</protein>
<accession>A0ABQ4QN46</accession>
<evidence type="ECO:0000256" key="2">
    <source>
        <dbReference type="ARBA" id="ARBA00022977"/>
    </source>
</evidence>
<evidence type="ECO:0000313" key="5">
    <source>
        <dbReference type="Proteomes" id="UP001055117"/>
    </source>
</evidence>
<dbReference type="Gene3D" id="3.20.20.70">
    <property type="entry name" value="Aldolase class I"/>
    <property type="match status" value="1"/>
</dbReference>
<name>A0ABQ4QN46_9HYPH</name>
<keyword evidence="5" id="KW-1185">Reference proteome</keyword>
<dbReference type="SUPFAM" id="SSF51391">
    <property type="entry name" value="Thiamin phosphate synthase"/>
    <property type="match status" value="1"/>
</dbReference>
<gene>
    <name evidence="4" type="primary">thiE_3</name>
    <name evidence="4" type="ORF">AFCDBAGC_4348</name>
</gene>
<dbReference type="InterPro" id="IPR022998">
    <property type="entry name" value="ThiamineP_synth_TenI"/>
</dbReference>
<keyword evidence="2" id="KW-0784">Thiamine biosynthesis</keyword>
<reference evidence="4 5" key="1">
    <citation type="journal article" date="2021" name="Front. Microbiol.">
        <title>Comprehensive Comparative Genomics and Phenotyping of Methylobacterium Species.</title>
        <authorList>
            <person name="Alessa O."/>
            <person name="Ogura Y."/>
            <person name="Fujitani Y."/>
            <person name="Takami H."/>
            <person name="Hayashi T."/>
            <person name="Sahin N."/>
            <person name="Tani A."/>
        </authorList>
    </citation>
    <scope>NUCLEOTIDE SEQUENCE [LARGE SCALE GENOMIC DNA]</scope>
    <source>
        <strain evidence="4 5">DSM 23679</strain>
    </source>
</reference>
<feature type="domain" description="Thiamine phosphate synthase/TenI" evidence="3">
    <location>
        <begin position="11"/>
        <end position="187"/>
    </location>
</feature>
<evidence type="ECO:0000259" key="3">
    <source>
        <dbReference type="Pfam" id="PF02581"/>
    </source>
</evidence>
<proteinExistence type="predicted"/>
<dbReference type="PANTHER" id="PTHR20857">
    <property type="entry name" value="THIAMINE-PHOSPHATE PYROPHOSPHORYLASE"/>
    <property type="match status" value="1"/>
</dbReference>
<organism evidence="4 5">
    <name type="scientific">Methylobacterium cerastii</name>
    <dbReference type="NCBI Taxonomy" id="932741"/>
    <lineage>
        <taxon>Bacteria</taxon>
        <taxon>Pseudomonadati</taxon>
        <taxon>Pseudomonadota</taxon>
        <taxon>Alphaproteobacteria</taxon>
        <taxon>Hyphomicrobiales</taxon>
        <taxon>Methylobacteriaceae</taxon>
        <taxon>Methylobacterium</taxon>
    </lineage>
</organism>
<dbReference type="EMBL" id="BPQG01000079">
    <property type="protein sequence ID" value="GJD46466.1"/>
    <property type="molecule type" value="Genomic_DNA"/>
</dbReference>
<dbReference type="Proteomes" id="UP001055117">
    <property type="component" value="Unassembled WGS sequence"/>
</dbReference>
<dbReference type="InterPro" id="IPR036206">
    <property type="entry name" value="ThiamineP_synth_sf"/>
</dbReference>